<protein>
    <recommendedName>
        <fullName evidence="5">Porin</fullName>
    </recommendedName>
</protein>
<proteinExistence type="predicted"/>
<evidence type="ECO:0000313" key="3">
    <source>
        <dbReference type="EMBL" id="CAI2718617.1"/>
    </source>
</evidence>
<dbReference type="InterPro" id="IPR023614">
    <property type="entry name" value="Porin_dom_sf"/>
</dbReference>
<name>A0ABN8VXY0_9BACT</name>
<feature type="signal peptide" evidence="2">
    <location>
        <begin position="1"/>
        <end position="22"/>
    </location>
</feature>
<keyword evidence="4" id="KW-1185">Reference proteome</keyword>
<feature type="compositionally biased region" description="Low complexity" evidence="1">
    <location>
        <begin position="54"/>
        <end position="69"/>
    </location>
</feature>
<organism evidence="3 4">
    <name type="scientific">Nitrospina watsonii</name>
    <dbReference type="NCBI Taxonomy" id="1323948"/>
    <lineage>
        <taxon>Bacteria</taxon>
        <taxon>Pseudomonadati</taxon>
        <taxon>Nitrospinota/Tectimicrobiota group</taxon>
        <taxon>Nitrospinota</taxon>
        <taxon>Nitrospinia</taxon>
        <taxon>Nitrospinales</taxon>
        <taxon>Nitrospinaceae</taxon>
        <taxon>Nitrospina</taxon>
    </lineage>
</organism>
<dbReference type="SUPFAM" id="SSF56935">
    <property type="entry name" value="Porins"/>
    <property type="match status" value="1"/>
</dbReference>
<dbReference type="Pfam" id="PF07396">
    <property type="entry name" value="Porin_O_P"/>
    <property type="match status" value="1"/>
</dbReference>
<evidence type="ECO:0000256" key="2">
    <source>
        <dbReference type="SAM" id="SignalP"/>
    </source>
</evidence>
<evidence type="ECO:0000313" key="4">
    <source>
        <dbReference type="Proteomes" id="UP001157733"/>
    </source>
</evidence>
<keyword evidence="2" id="KW-0732">Signal</keyword>
<dbReference type="RefSeq" id="WP_282011508.1">
    <property type="nucleotide sequence ID" value="NZ_OX336137.1"/>
</dbReference>
<reference evidence="3 4" key="1">
    <citation type="submission" date="2022-09" db="EMBL/GenBank/DDBJ databases">
        <authorList>
            <person name="Kop L."/>
        </authorList>
    </citation>
    <scope>NUCLEOTIDE SEQUENCE [LARGE SCALE GENOMIC DNA]</scope>
    <source>
        <strain evidence="3 4">347</strain>
    </source>
</reference>
<feature type="region of interest" description="Disordered" evidence="1">
    <location>
        <begin position="49"/>
        <end position="82"/>
    </location>
</feature>
<dbReference type="Gene3D" id="2.40.160.10">
    <property type="entry name" value="Porin"/>
    <property type="match status" value="1"/>
</dbReference>
<evidence type="ECO:0008006" key="5">
    <source>
        <dbReference type="Google" id="ProtNLM"/>
    </source>
</evidence>
<gene>
    <name evidence="3" type="ORF">NSPWAT_1758</name>
</gene>
<sequence>MKPLKLSAFVCGVCLLAVPAVAQETKTDSETYKLEQQIKRLERRINKLETQPSGPTAPQQAPGTQPSGSITPDIYKNLPKGTGSSADSSFSTATGLSRFFNPAVSVNGLFLGQYRSIGNTDPDNENSTGFKIQEMELQFTANVDTYLRANFRATFEGDEVEIEESFIDALLMDRLALRAGKFYTSFGKHNLLHTHQFPFIDQPLVNETLFGDEGLLEVGVGTSYLVPVPWYSEAIFQVVQGDNEIQFNGPLNNDFLYLAHLKNLWDLDEETTLELGGSFATGRNEAGAQSGSGRGRTNLVGGNMTLKWNPAKRSRYKTLIWQTEYIGSFQETGTNPVTNAANPDLNRGGMYSMVQYQFLERWWVQGRYDYVGFHEPKHFDDQYRWSGLIGYVPSEFSAIRLQYNYLDQGFSEEQQVMLQLNFSMGSHPAHTY</sequence>
<dbReference type="Proteomes" id="UP001157733">
    <property type="component" value="Chromosome"/>
</dbReference>
<dbReference type="InterPro" id="IPR010870">
    <property type="entry name" value="Porin_O/P"/>
</dbReference>
<accession>A0ABN8VXY0</accession>
<dbReference type="EMBL" id="OX336137">
    <property type="protein sequence ID" value="CAI2718617.1"/>
    <property type="molecule type" value="Genomic_DNA"/>
</dbReference>
<evidence type="ECO:0000256" key="1">
    <source>
        <dbReference type="SAM" id="MobiDB-lite"/>
    </source>
</evidence>
<feature type="chain" id="PRO_5046294814" description="Porin" evidence="2">
    <location>
        <begin position="23"/>
        <end position="432"/>
    </location>
</feature>